<feature type="region of interest" description="Disordered" evidence="1">
    <location>
        <begin position="122"/>
        <end position="154"/>
    </location>
</feature>
<reference evidence="3 4" key="1">
    <citation type="submission" date="2019-06" db="EMBL/GenBank/DDBJ databases">
        <title>Genome sequencing of plant associated microbes to promote plant fitness in Sorghum bicolor and Oryza sativa.</title>
        <authorList>
            <person name="Coleman-Derr D."/>
        </authorList>
    </citation>
    <scope>NUCLEOTIDE SEQUENCE [LARGE SCALE GENOMIC DNA]</scope>
    <source>
        <strain evidence="3 4">KV-663</strain>
    </source>
</reference>
<dbReference type="Gene3D" id="2.60.120.10">
    <property type="entry name" value="Jelly Rolls"/>
    <property type="match status" value="1"/>
</dbReference>
<dbReference type="Proteomes" id="UP000316747">
    <property type="component" value="Unassembled WGS sequence"/>
</dbReference>
<dbReference type="InterPro" id="IPR013096">
    <property type="entry name" value="Cupin_2"/>
</dbReference>
<accession>A0A543HGK0</accession>
<protein>
    <submittedName>
        <fullName evidence="3">Mannose-6-phosphate isomerase-like protein (Cupin superfamily)</fullName>
    </submittedName>
</protein>
<evidence type="ECO:0000259" key="2">
    <source>
        <dbReference type="Pfam" id="PF07883"/>
    </source>
</evidence>
<comment type="caution">
    <text evidence="3">The sequence shown here is derived from an EMBL/GenBank/DDBJ whole genome shotgun (WGS) entry which is preliminary data.</text>
</comment>
<keyword evidence="4" id="KW-1185">Reference proteome</keyword>
<dbReference type="RefSeq" id="WP_141846893.1">
    <property type="nucleotide sequence ID" value="NZ_VFPM01000004.1"/>
</dbReference>
<proteinExistence type="predicted"/>
<dbReference type="PANTHER" id="PTHR43346:SF1">
    <property type="entry name" value="QUERCETIN 2,3-DIOXYGENASE-RELATED"/>
    <property type="match status" value="1"/>
</dbReference>
<dbReference type="Pfam" id="PF07883">
    <property type="entry name" value="Cupin_2"/>
    <property type="match status" value="1"/>
</dbReference>
<gene>
    <name evidence="3" type="ORF">FBY41_4274</name>
</gene>
<dbReference type="InterPro" id="IPR011051">
    <property type="entry name" value="RmlC_Cupin_sf"/>
</dbReference>
<feature type="domain" description="Cupin type-2" evidence="2">
    <location>
        <begin position="39"/>
        <end position="114"/>
    </location>
</feature>
<evidence type="ECO:0000313" key="3">
    <source>
        <dbReference type="EMBL" id="TQM57450.1"/>
    </source>
</evidence>
<organism evidence="3 4">
    <name type="scientific">Humibacillus xanthopallidus</name>
    <dbReference type="NCBI Taxonomy" id="412689"/>
    <lineage>
        <taxon>Bacteria</taxon>
        <taxon>Bacillati</taxon>
        <taxon>Actinomycetota</taxon>
        <taxon>Actinomycetes</taxon>
        <taxon>Micrococcales</taxon>
        <taxon>Intrasporangiaceae</taxon>
        <taxon>Humibacillus</taxon>
    </lineage>
</organism>
<dbReference type="InterPro" id="IPR014710">
    <property type="entry name" value="RmlC-like_jellyroll"/>
</dbReference>
<dbReference type="CDD" id="cd02223">
    <property type="entry name" value="cupin_Bh2720-like"/>
    <property type="match status" value="1"/>
</dbReference>
<dbReference type="GO" id="GO:0016853">
    <property type="term" value="F:isomerase activity"/>
    <property type="evidence" value="ECO:0007669"/>
    <property type="project" value="UniProtKB-KW"/>
</dbReference>
<dbReference type="PANTHER" id="PTHR43346">
    <property type="entry name" value="LIGAND BINDING DOMAIN PROTEIN, PUTATIVE (AFU_ORTHOLOGUE AFUA_6G14370)-RELATED"/>
    <property type="match status" value="1"/>
</dbReference>
<evidence type="ECO:0000256" key="1">
    <source>
        <dbReference type="SAM" id="MobiDB-lite"/>
    </source>
</evidence>
<name>A0A543HGK0_9MICO</name>
<dbReference type="EMBL" id="VFPM01000004">
    <property type="protein sequence ID" value="TQM57450.1"/>
    <property type="molecule type" value="Genomic_DNA"/>
</dbReference>
<dbReference type="OrthoDB" id="3231985at2"/>
<evidence type="ECO:0000313" key="4">
    <source>
        <dbReference type="Proteomes" id="UP000316747"/>
    </source>
</evidence>
<keyword evidence="3" id="KW-0413">Isomerase</keyword>
<sequence>MSITDSGPGPQSFDLEKETLENPNYRTVAWSGTYLQVTLMSIPVNGDIGLEKHAETDQFIRLDRGRGRAEMGPSKDELTFDQEVTDGWCVMVPAGSWHNVTNIGDEPMQLYTVYAPQHHKPGKVHETKAVAAADTDDEPADWSVQPGSAADQHA</sequence>
<dbReference type="AlphaFoldDB" id="A0A543HGK0"/>
<dbReference type="SUPFAM" id="SSF51182">
    <property type="entry name" value="RmlC-like cupins"/>
    <property type="match status" value="1"/>
</dbReference>
<dbReference type="InterPro" id="IPR052538">
    <property type="entry name" value="Flavonoid_dioxygenase-like"/>
</dbReference>